<dbReference type="Proteomes" id="UP001156881">
    <property type="component" value="Unassembled WGS sequence"/>
</dbReference>
<dbReference type="EMBL" id="BSPG01000002">
    <property type="protein sequence ID" value="GLS42855.1"/>
    <property type="molecule type" value="Genomic_DNA"/>
</dbReference>
<dbReference type="Proteomes" id="UP000517759">
    <property type="component" value="Unassembled WGS sequence"/>
</dbReference>
<evidence type="ECO:0000313" key="2">
    <source>
        <dbReference type="EMBL" id="GLS42855.1"/>
    </source>
</evidence>
<dbReference type="EMBL" id="JACIDN010000006">
    <property type="protein sequence ID" value="MBB3904113.1"/>
    <property type="molecule type" value="Genomic_DNA"/>
</dbReference>
<reference evidence="3 4" key="3">
    <citation type="submission" date="2020-08" db="EMBL/GenBank/DDBJ databases">
        <title>Genomic Encyclopedia of Type Strains, Phase IV (KMG-IV): sequencing the most valuable type-strain genomes for metagenomic binning, comparative biology and taxonomic classification.</title>
        <authorList>
            <person name="Goeker M."/>
        </authorList>
    </citation>
    <scope>NUCLEOTIDE SEQUENCE [LARGE SCALE GENOMIC DNA]</scope>
    <source>
        <strain evidence="3 4">DSM 24105</strain>
    </source>
</reference>
<evidence type="ECO:0000313" key="5">
    <source>
        <dbReference type="Proteomes" id="UP001156881"/>
    </source>
</evidence>
<feature type="domain" description="DUF4440" evidence="1">
    <location>
        <begin position="16"/>
        <end position="106"/>
    </location>
</feature>
<proteinExistence type="predicted"/>
<keyword evidence="5" id="KW-1185">Reference proteome</keyword>
<name>A0A7W6F855_9HYPH</name>
<dbReference type="InterPro" id="IPR032710">
    <property type="entry name" value="NTF2-like_dom_sf"/>
</dbReference>
<dbReference type="AlphaFoldDB" id="A0A7W6F855"/>
<protein>
    <recommendedName>
        <fullName evidence="1">DUF4440 domain-containing protein</fullName>
    </recommendedName>
</protein>
<dbReference type="Gene3D" id="3.10.450.50">
    <property type="match status" value="1"/>
</dbReference>
<dbReference type="Pfam" id="PF14534">
    <property type="entry name" value="DUF4440"/>
    <property type="match status" value="1"/>
</dbReference>
<comment type="caution">
    <text evidence="3">The sequence shown here is derived from an EMBL/GenBank/DDBJ whole genome shotgun (WGS) entry which is preliminary data.</text>
</comment>
<reference evidence="2" key="1">
    <citation type="journal article" date="2014" name="Int. J. Syst. Evol. Microbiol.">
        <title>Complete genome of a new Firmicutes species belonging to the dominant human colonic microbiota ('Ruminococcus bicirculans') reveals two chromosomes and a selective capacity to utilize plant glucans.</title>
        <authorList>
            <consortium name="NISC Comparative Sequencing Program"/>
            <person name="Wegmann U."/>
            <person name="Louis P."/>
            <person name="Goesmann A."/>
            <person name="Henrissat B."/>
            <person name="Duncan S.H."/>
            <person name="Flint H.J."/>
        </authorList>
    </citation>
    <scope>NUCLEOTIDE SEQUENCE</scope>
    <source>
        <strain evidence="2">NBRC 107710</strain>
    </source>
</reference>
<sequence length="123" mass="14117">MDDDRVWSFEKSLWLGDAENYRKLIDEECLMVLPQPPFVLSGKQAIEAVANTPRWIDVELSNRQVARPEEGLIVIAYHARASREDETYEAHCTSTLRRLSHEEWRVVQHQQTTPVAIPGTSEG</sequence>
<reference evidence="5" key="2">
    <citation type="journal article" date="2019" name="Int. J. Syst. Evol. Microbiol.">
        <title>The Global Catalogue of Microorganisms (GCM) 10K type strain sequencing project: providing services to taxonomists for standard genome sequencing and annotation.</title>
        <authorList>
            <consortium name="The Broad Institute Genomics Platform"/>
            <consortium name="The Broad Institute Genome Sequencing Center for Infectious Disease"/>
            <person name="Wu L."/>
            <person name="Ma J."/>
        </authorList>
    </citation>
    <scope>NUCLEOTIDE SEQUENCE [LARGE SCALE GENOMIC DNA]</scope>
    <source>
        <strain evidence="5">NBRC 107710</strain>
    </source>
</reference>
<evidence type="ECO:0000259" key="1">
    <source>
        <dbReference type="Pfam" id="PF14534"/>
    </source>
</evidence>
<accession>A0A7W6F855</accession>
<dbReference type="SUPFAM" id="SSF54427">
    <property type="entry name" value="NTF2-like"/>
    <property type="match status" value="1"/>
</dbReference>
<reference evidence="2" key="4">
    <citation type="submission" date="2023-01" db="EMBL/GenBank/DDBJ databases">
        <title>Draft genome sequence of Methylobacterium brachythecii strain NBRC 107710.</title>
        <authorList>
            <person name="Sun Q."/>
            <person name="Mori K."/>
        </authorList>
    </citation>
    <scope>NUCLEOTIDE SEQUENCE</scope>
    <source>
        <strain evidence="2">NBRC 107710</strain>
    </source>
</reference>
<organism evidence="3 4">
    <name type="scientific">Methylobacterium brachythecii</name>
    <dbReference type="NCBI Taxonomy" id="1176177"/>
    <lineage>
        <taxon>Bacteria</taxon>
        <taxon>Pseudomonadati</taxon>
        <taxon>Pseudomonadota</taxon>
        <taxon>Alphaproteobacteria</taxon>
        <taxon>Hyphomicrobiales</taxon>
        <taxon>Methylobacteriaceae</taxon>
        <taxon>Methylobacterium</taxon>
    </lineage>
</organism>
<gene>
    <name evidence="2" type="ORF">GCM10007884_08400</name>
    <name evidence="3" type="ORF">GGR33_003627</name>
</gene>
<evidence type="ECO:0000313" key="3">
    <source>
        <dbReference type="EMBL" id="MBB3904113.1"/>
    </source>
</evidence>
<dbReference type="RefSeq" id="WP_183507629.1">
    <property type="nucleotide sequence ID" value="NZ_BSPG01000002.1"/>
</dbReference>
<evidence type="ECO:0000313" key="4">
    <source>
        <dbReference type="Proteomes" id="UP000517759"/>
    </source>
</evidence>
<dbReference type="InterPro" id="IPR027843">
    <property type="entry name" value="DUF4440"/>
</dbReference>